<comment type="caution">
    <text evidence="2">The sequence shown here is derived from an EMBL/GenBank/DDBJ whole genome shotgun (WGS) entry which is preliminary data.</text>
</comment>
<dbReference type="PANTHER" id="PTHR12110">
    <property type="entry name" value="HYDROXYPYRUVATE ISOMERASE"/>
    <property type="match status" value="1"/>
</dbReference>
<gene>
    <name evidence="2" type="ORF">NK118_01695</name>
</gene>
<dbReference type="PANTHER" id="PTHR12110:SF41">
    <property type="entry name" value="INOSOSE DEHYDRATASE"/>
    <property type="match status" value="1"/>
</dbReference>
<dbReference type="GO" id="GO:0016853">
    <property type="term" value="F:isomerase activity"/>
    <property type="evidence" value="ECO:0007669"/>
    <property type="project" value="UniProtKB-KW"/>
</dbReference>
<dbReference type="InterPro" id="IPR013022">
    <property type="entry name" value="Xyl_isomerase-like_TIM-brl"/>
</dbReference>
<dbReference type="Pfam" id="PF01261">
    <property type="entry name" value="AP_endonuc_2"/>
    <property type="match status" value="1"/>
</dbReference>
<proteinExistence type="predicted"/>
<sequence>MTRKAVQQIMLGTVTRSEKEALDTLRQIKAAGYDGLELNGFMIRPSSLMVRLLTKAAGIPVGKGGHLDWPNLLKETGLGCVSLHEDLRTVTKDPKSVAKEAEALGCDQVVITGMYRFDYGNEEAVKDLAANLNTQGERLKEEGISLLYHNHNCEFRKVAPRRTAFDVLVEETNPEFVNFEFDSYWPTEAGVSALALMEKLGERLKLYHINDRGTRVVGPSMTPILKSDSMELGFGNMNLEALTRQALKVGVKAIILESHKNWIDKSPVKSLQVSSKFLNKHL</sequence>
<feature type="domain" description="Xylose isomerase-like TIM barrel" evidence="1">
    <location>
        <begin position="26"/>
        <end position="278"/>
    </location>
</feature>
<dbReference type="RefSeq" id="WP_262067866.1">
    <property type="nucleotide sequence ID" value="NZ_JAMXOC010000001.1"/>
</dbReference>
<protein>
    <submittedName>
        <fullName evidence="2">Sugar phosphate isomerase/epimerase</fullName>
    </submittedName>
</protein>
<organism evidence="2 3">
    <name type="scientific">Ohessyouella blattaphilus</name>
    <dbReference type="NCBI Taxonomy" id="2949333"/>
    <lineage>
        <taxon>Bacteria</taxon>
        <taxon>Bacillati</taxon>
        <taxon>Bacillota</taxon>
        <taxon>Clostridia</taxon>
        <taxon>Lachnospirales</taxon>
        <taxon>Lachnospiraceae</taxon>
        <taxon>Ohessyouella</taxon>
    </lineage>
</organism>
<evidence type="ECO:0000313" key="3">
    <source>
        <dbReference type="Proteomes" id="UP001523565"/>
    </source>
</evidence>
<dbReference type="Proteomes" id="UP001523565">
    <property type="component" value="Unassembled WGS sequence"/>
</dbReference>
<name>A0ABT1EI33_9FIRM</name>
<accession>A0ABT1EI33</accession>
<keyword evidence="2" id="KW-0413">Isomerase</keyword>
<dbReference type="SUPFAM" id="SSF51658">
    <property type="entry name" value="Xylose isomerase-like"/>
    <property type="match status" value="1"/>
</dbReference>
<keyword evidence="3" id="KW-1185">Reference proteome</keyword>
<evidence type="ECO:0000313" key="2">
    <source>
        <dbReference type="EMBL" id="MCP1108962.1"/>
    </source>
</evidence>
<dbReference type="InterPro" id="IPR050312">
    <property type="entry name" value="IolE/XylAMocC-like"/>
</dbReference>
<dbReference type="EMBL" id="JAMZFV010000001">
    <property type="protein sequence ID" value="MCP1108962.1"/>
    <property type="molecule type" value="Genomic_DNA"/>
</dbReference>
<dbReference type="InterPro" id="IPR036237">
    <property type="entry name" value="Xyl_isomerase-like_sf"/>
</dbReference>
<reference evidence="2 3" key="1">
    <citation type="journal article" date="2022" name="Genome Biol. Evol.">
        <title>Host diet, physiology and behaviors set the stage for Lachnospiraceae cladogenesis.</title>
        <authorList>
            <person name="Vera-Ponce De Leon A."/>
            <person name="Schneider M."/>
            <person name="Jahnes B.C."/>
            <person name="Sadowski V."/>
            <person name="Camuy-Velez L.A."/>
            <person name="Duan J."/>
            <person name="Sabree Z.L."/>
        </authorList>
    </citation>
    <scope>NUCLEOTIDE SEQUENCE [LARGE SCALE GENOMIC DNA]</scope>
    <source>
        <strain evidence="2 3">PAL227</strain>
    </source>
</reference>
<dbReference type="Gene3D" id="3.20.20.150">
    <property type="entry name" value="Divalent-metal-dependent TIM barrel enzymes"/>
    <property type="match status" value="1"/>
</dbReference>
<evidence type="ECO:0000259" key="1">
    <source>
        <dbReference type="Pfam" id="PF01261"/>
    </source>
</evidence>